<dbReference type="EMBL" id="JASCZI010273834">
    <property type="protein sequence ID" value="MED6225392.1"/>
    <property type="molecule type" value="Genomic_DNA"/>
</dbReference>
<evidence type="ECO:0000313" key="2">
    <source>
        <dbReference type="EMBL" id="MED6225392.1"/>
    </source>
</evidence>
<gene>
    <name evidence="2" type="ORF">PIB30_093203</name>
</gene>
<feature type="region of interest" description="Disordered" evidence="1">
    <location>
        <begin position="1"/>
        <end position="58"/>
    </location>
</feature>
<dbReference type="Proteomes" id="UP001341840">
    <property type="component" value="Unassembled WGS sequence"/>
</dbReference>
<evidence type="ECO:0000313" key="3">
    <source>
        <dbReference type="Proteomes" id="UP001341840"/>
    </source>
</evidence>
<reference evidence="2 3" key="1">
    <citation type="journal article" date="2023" name="Plants (Basel)">
        <title>Bridging the Gap: Combining Genomics and Transcriptomics Approaches to Understand Stylosanthes scabra, an Orphan Legume from the Brazilian Caatinga.</title>
        <authorList>
            <person name="Ferreira-Neto J.R.C."/>
            <person name="da Silva M.D."/>
            <person name="Binneck E."/>
            <person name="de Melo N.F."/>
            <person name="da Silva R.H."/>
            <person name="de Melo A.L.T.M."/>
            <person name="Pandolfi V."/>
            <person name="Bustamante F.O."/>
            <person name="Brasileiro-Vidal A.C."/>
            <person name="Benko-Iseppon A.M."/>
        </authorList>
    </citation>
    <scope>NUCLEOTIDE SEQUENCE [LARGE SCALE GENOMIC DNA]</scope>
    <source>
        <tissue evidence="2">Leaves</tissue>
    </source>
</reference>
<keyword evidence="3" id="KW-1185">Reference proteome</keyword>
<name>A0ABU6ZTW8_9FABA</name>
<comment type="caution">
    <text evidence="2">The sequence shown here is derived from an EMBL/GenBank/DDBJ whole genome shotgun (WGS) entry which is preliminary data.</text>
</comment>
<accession>A0ABU6ZTW8</accession>
<feature type="compositionally biased region" description="Basic residues" evidence="1">
    <location>
        <begin position="22"/>
        <end position="31"/>
    </location>
</feature>
<organism evidence="2 3">
    <name type="scientific">Stylosanthes scabra</name>
    <dbReference type="NCBI Taxonomy" id="79078"/>
    <lineage>
        <taxon>Eukaryota</taxon>
        <taxon>Viridiplantae</taxon>
        <taxon>Streptophyta</taxon>
        <taxon>Embryophyta</taxon>
        <taxon>Tracheophyta</taxon>
        <taxon>Spermatophyta</taxon>
        <taxon>Magnoliopsida</taxon>
        <taxon>eudicotyledons</taxon>
        <taxon>Gunneridae</taxon>
        <taxon>Pentapetalae</taxon>
        <taxon>rosids</taxon>
        <taxon>fabids</taxon>
        <taxon>Fabales</taxon>
        <taxon>Fabaceae</taxon>
        <taxon>Papilionoideae</taxon>
        <taxon>50 kb inversion clade</taxon>
        <taxon>dalbergioids sensu lato</taxon>
        <taxon>Dalbergieae</taxon>
        <taxon>Pterocarpus clade</taxon>
        <taxon>Stylosanthes</taxon>
    </lineage>
</organism>
<evidence type="ECO:0000256" key="1">
    <source>
        <dbReference type="SAM" id="MobiDB-lite"/>
    </source>
</evidence>
<protein>
    <submittedName>
        <fullName evidence="2">Uncharacterized protein</fullName>
    </submittedName>
</protein>
<sequence length="58" mass="6223">MDAGTDGDVEMVGSWGQGGARNQKKIMRRCQGKLQMSMGNPPARGAEETRRLGSVLDS</sequence>
<proteinExistence type="predicted"/>